<keyword evidence="3" id="KW-0597">Phosphoprotein</keyword>
<dbReference type="EMBL" id="JASCZI010121553">
    <property type="protein sequence ID" value="MED6162194.1"/>
    <property type="molecule type" value="Genomic_DNA"/>
</dbReference>
<evidence type="ECO:0000313" key="5">
    <source>
        <dbReference type="Proteomes" id="UP001341840"/>
    </source>
</evidence>
<reference evidence="4 5" key="1">
    <citation type="journal article" date="2023" name="Plants (Basel)">
        <title>Bridging the Gap: Combining Genomics and Transcriptomics Approaches to Understand Stylosanthes scabra, an Orphan Legume from the Brazilian Caatinga.</title>
        <authorList>
            <person name="Ferreira-Neto J.R.C."/>
            <person name="da Silva M.D."/>
            <person name="Binneck E."/>
            <person name="de Melo N.F."/>
            <person name="da Silva R.H."/>
            <person name="de Melo A.L.T.M."/>
            <person name="Pandolfi V."/>
            <person name="Bustamante F.O."/>
            <person name="Brasileiro-Vidal A.C."/>
            <person name="Benko-Iseppon A.M."/>
        </authorList>
    </citation>
    <scope>NUCLEOTIDE SEQUENCE [LARGE SCALE GENOMIC DNA]</scope>
    <source>
        <tissue evidence="4">Leaves</tissue>
    </source>
</reference>
<keyword evidence="4" id="KW-0418">Kinase</keyword>
<evidence type="ECO:0000256" key="3">
    <source>
        <dbReference type="ARBA" id="ARBA00022553"/>
    </source>
</evidence>
<dbReference type="InterPro" id="IPR050956">
    <property type="entry name" value="2C_system_His_kinase"/>
</dbReference>
<dbReference type="GO" id="GO:0004673">
    <property type="term" value="F:protein histidine kinase activity"/>
    <property type="evidence" value="ECO:0007669"/>
    <property type="project" value="UniProtKB-EC"/>
</dbReference>
<accession>A0ABU6UMR9</accession>
<proteinExistence type="predicted"/>
<dbReference type="Proteomes" id="UP001341840">
    <property type="component" value="Unassembled WGS sequence"/>
</dbReference>
<organism evidence="4 5">
    <name type="scientific">Stylosanthes scabra</name>
    <dbReference type="NCBI Taxonomy" id="79078"/>
    <lineage>
        <taxon>Eukaryota</taxon>
        <taxon>Viridiplantae</taxon>
        <taxon>Streptophyta</taxon>
        <taxon>Embryophyta</taxon>
        <taxon>Tracheophyta</taxon>
        <taxon>Spermatophyta</taxon>
        <taxon>Magnoliopsida</taxon>
        <taxon>eudicotyledons</taxon>
        <taxon>Gunneridae</taxon>
        <taxon>Pentapetalae</taxon>
        <taxon>rosids</taxon>
        <taxon>fabids</taxon>
        <taxon>Fabales</taxon>
        <taxon>Fabaceae</taxon>
        <taxon>Papilionoideae</taxon>
        <taxon>50 kb inversion clade</taxon>
        <taxon>dalbergioids sensu lato</taxon>
        <taxon>Dalbergieae</taxon>
        <taxon>Pterocarpus clade</taxon>
        <taxon>Stylosanthes</taxon>
    </lineage>
</organism>
<dbReference type="PANTHER" id="PTHR43719">
    <property type="entry name" value="TWO-COMPONENT HISTIDINE KINASE"/>
    <property type="match status" value="1"/>
</dbReference>
<evidence type="ECO:0000256" key="2">
    <source>
        <dbReference type="ARBA" id="ARBA00012438"/>
    </source>
</evidence>
<evidence type="ECO:0000313" key="4">
    <source>
        <dbReference type="EMBL" id="MED6162194.1"/>
    </source>
</evidence>
<comment type="caution">
    <text evidence="4">The sequence shown here is derived from an EMBL/GenBank/DDBJ whole genome shotgun (WGS) entry which is preliminary data.</text>
</comment>
<name>A0ABU6UMR9_9FABA</name>
<dbReference type="EC" id="2.7.13.3" evidence="2"/>
<evidence type="ECO:0000256" key="1">
    <source>
        <dbReference type="ARBA" id="ARBA00000085"/>
    </source>
</evidence>
<sequence length="115" mass="12833">MDTELDENQMDYAQTANKSGKDLISVINDVLDQAKIEAGKLELEAVAFDPHAILEEVLSLFSGKSKEKGIEEMCMKNKEVQANCMHLYSKIWQIIGESWSSMTAKSEGIGNAYKE</sequence>
<protein>
    <recommendedName>
        <fullName evidence="2">histidine kinase</fullName>
        <ecNumber evidence="2">2.7.13.3</ecNumber>
    </recommendedName>
</protein>
<keyword evidence="5" id="KW-1185">Reference proteome</keyword>
<dbReference type="Gene3D" id="3.30.565.10">
    <property type="entry name" value="Histidine kinase-like ATPase, C-terminal domain"/>
    <property type="match status" value="1"/>
</dbReference>
<comment type="catalytic activity">
    <reaction evidence="1">
        <text>ATP + protein L-histidine = ADP + protein N-phospho-L-histidine.</text>
        <dbReference type="EC" id="2.7.13.3"/>
    </reaction>
</comment>
<dbReference type="PANTHER" id="PTHR43719:SF35">
    <property type="entry name" value="HISTIDINE KINASE 2"/>
    <property type="match status" value="1"/>
</dbReference>
<dbReference type="InterPro" id="IPR036890">
    <property type="entry name" value="HATPase_C_sf"/>
</dbReference>
<gene>
    <name evidence="4" type="primary">AHK2_1</name>
    <name evidence="4" type="ORF">PIB30_068124</name>
</gene>
<keyword evidence="4" id="KW-0808">Transferase</keyword>